<dbReference type="PANTHER" id="PTHR43721:SF22">
    <property type="entry name" value="ELONGATION FACTOR TU, MITOCHONDRIAL"/>
    <property type="match status" value="1"/>
</dbReference>
<dbReference type="FunFam" id="2.40.30.10:FF:000020">
    <property type="entry name" value="Translation elongation factor EF-1"/>
    <property type="match status" value="1"/>
</dbReference>
<evidence type="ECO:0000256" key="4">
    <source>
        <dbReference type="ARBA" id="ARBA00022741"/>
    </source>
</evidence>
<dbReference type="AlphaFoldDB" id="A0A443IKJ3"/>
<dbReference type="GO" id="GO:0003924">
    <property type="term" value="F:GTPase activity"/>
    <property type="evidence" value="ECO:0007669"/>
    <property type="project" value="InterPro"/>
</dbReference>
<evidence type="ECO:0000256" key="6">
    <source>
        <dbReference type="ARBA" id="ARBA00023134"/>
    </source>
</evidence>
<dbReference type="GO" id="GO:0003723">
    <property type="term" value="F:RNA binding"/>
    <property type="evidence" value="ECO:0007669"/>
    <property type="project" value="InterPro"/>
</dbReference>
<keyword evidence="4" id="KW-0547">Nucleotide-binding</keyword>
<dbReference type="Gene3D" id="1.10.10.10">
    <property type="entry name" value="Winged helix-like DNA-binding domain superfamily/Winged helix DNA-binding domain"/>
    <property type="match status" value="1"/>
</dbReference>
<keyword evidence="5" id="KW-0648">Protein biosynthesis</keyword>
<dbReference type="NCBIfam" id="TIGR00231">
    <property type="entry name" value="small_GTP"/>
    <property type="match status" value="1"/>
</dbReference>
<dbReference type="RefSeq" id="WP_120075321.1">
    <property type="nucleotide sequence ID" value="NZ_CP126113.1"/>
</dbReference>
<dbReference type="PRINTS" id="PR00315">
    <property type="entry name" value="ELONGATNFCT"/>
</dbReference>
<evidence type="ECO:0000313" key="11">
    <source>
        <dbReference type="Proteomes" id="UP000273811"/>
    </source>
</evidence>
<dbReference type="Gene3D" id="2.40.30.10">
    <property type="entry name" value="Translation factors"/>
    <property type="match status" value="1"/>
</dbReference>
<reference evidence="10" key="1">
    <citation type="submission" date="2018-12" db="EMBL/GenBank/DDBJ databases">
        <authorList>
            <person name="Sun L."/>
            <person name="Chen Z."/>
        </authorList>
    </citation>
    <scope>NUCLEOTIDE SEQUENCE [LARGE SCALE GENOMIC DNA]</scope>
    <source>
        <strain evidence="10">DSM 16012</strain>
    </source>
</reference>
<name>A0A443IKJ3_9BACI</name>
<evidence type="ECO:0000256" key="8">
    <source>
        <dbReference type="ARBA" id="ARBA00031615"/>
    </source>
</evidence>
<proteinExistence type="predicted"/>
<protein>
    <recommendedName>
        <fullName evidence="2">Selenocysteine-specific elongation factor</fullName>
    </recommendedName>
    <alternativeName>
        <fullName evidence="8">SelB translation factor</fullName>
    </alternativeName>
</protein>
<dbReference type="CDD" id="cd03696">
    <property type="entry name" value="SelB_II"/>
    <property type="match status" value="1"/>
</dbReference>
<comment type="caution">
    <text evidence="10">The sequence shown here is derived from an EMBL/GenBank/DDBJ whole genome shotgun (WGS) entry which is preliminary data.</text>
</comment>
<dbReference type="SUPFAM" id="SSF50465">
    <property type="entry name" value="EF-Tu/eEF-1alpha/eIF2-gamma C-terminal domain"/>
    <property type="match status" value="1"/>
</dbReference>
<dbReference type="InterPro" id="IPR050055">
    <property type="entry name" value="EF-Tu_GTPase"/>
</dbReference>
<dbReference type="SUPFAM" id="SSF52540">
    <property type="entry name" value="P-loop containing nucleoside triphosphate hydrolases"/>
    <property type="match status" value="1"/>
</dbReference>
<dbReference type="InterPro" id="IPR009001">
    <property type="entry name" value="Transl_elong_EF1A/Init_IF2_C"/>
</dbReference>
<dbReference type="Proteomes" id="UP000273811">
    <property type="component" value="Unassembled WGS sequence"/>
</dbReference>
<dbReference type="Pfam" id="PF00009">
    <property type="entry name" value="GTP_EFTU"/>
    <property type="match status" value="1"/>
</dbReference>
<dbReference type="InterPro" id="IPR004161">
    <property type="entry name" value="EFTu-like_2"/>
</dbReference>
<dbReference type="CDD" id="cd04171">
    <property type="entry name" value="SelB"/>
    <property type="match status" value="1"/>
</dbReference>
<dbReference type="InterPro" id="IPR057335">
    <property type="entry name" value="Beta-barrel_SelB"/>
</dbReference>
<dbReference type="InterPro" id="IPR015191">
    <property type="entry name" value="SelB_WHD4"/>
</dbReference>
<dbReference type="GO" id="GO:0005525">
    <property type="term" value="F:GTP binding"/>
    <property type="evidence" value="ECO:0007669"/>
    <property type="project" value="UniProtKB-KW"/>
</dbReference>
<evidence type="ECO:0000256" key="7">
    <source>
        <dbReference type="ARBA" id="ARBA00025526"/>
    </source>
</evidence>
<dbReference type="Pfam" id="PF09106">
    <property type="entry name" value="WHD_2nd_SelB"/>
    <property type="match status" value="1"/>
</dbReference>
<dbReference type="Gene3D" id="3.40.50.300">
    <property type="entry name" value="P-loop containing nucleotide triphosphate hydrolases"/>
    <property type="match status" value="1"/>
</dbReference>
<dbReference type="InterPro" id="IPR036390">
    <property type="entry name" value="WH_DNA-bd_sf"/>
</dbReference>
<keyword evidence="10" id="KW-0251">Elongation factor</keyword>
<dbReference type="EMBL" id="QYTU02000044">
    <property type="protein sequence ID" value="RWR05425.1"/>
    <property type="molecule type" value="Genomic_DNA"/>
</dbReference>
<dbReference type="Pfam" id="PF03144">
    <property type="entry name" value="GTP_EFTU_D2"/>
    <property type="match status" value="1"/>
</dbReference>
<keyword evidence="11" id="KW-1185">Reference proteome</keyword>
<dbReference type="CDD" id="cd15491">
    <property type="entry name" value="selB_III"/>
    <property type="match status" value="1"/>
</dbReference>
<organism evidence="10 11">
    <name type="scientific">Siminovitchia fortis</name>
    <dbReference type="NCBI Taxonomy" id="254758"/>
    <lineage>
        <taxon>Bacteria</taxon>
        <taxon>Bacillati</taxon>
        <taxon>Bacillota</taxon>
        <taxon>Bacilli</taxon>
        <taxon>Bacillales</taxon>
        <taxon>Bacillaceae</taxon>
        <taxon>Siminovitchia</taxon>
    </lineage>
</organism>
<evidence type="ECO:0000256" key="3">
    <source>
        <dbReference type="ARBA" id="ARBA00022490"/>
    </source>
</evidence>
<dbReference type="OrthoDB" id="9804504at2"/>
<dbReference type="InterPro" id="IPR005225">
    <property type="entry name" value="Small_GTP-bd"/>
</dbReference>
<dbReference type="GeneID" id="56391943"/>
<evidence type="ECO:0000256" key="1">
    <source>
        <dbReference type="ARBA" id="ARBA00004496"/>
    </source>
</evidence>
<keyword evidence="6" id="KW-0342">GTP-binding</keyword>
<dbReference type="SUPFAM" id="SSF50447">
    <property type="entry name" value="Translation proteins"/>
    <property type="match status" value="1"/>
</dbReference>
<evidence type="ECO:0000256" key="5">
    <source>
        <dbReference type="ARBA" id="ARBA00022917"/>
    </source>
</evidence>
<dbReference type="NCBIfam" id="TIGR00475">
    <property type="entry name" value="selB"/>
    <property type="match status" value="1"/>
</dbReference>
<feature type="domain" description="Tr-type G" evidence="9">
    <location>
        <begin position="2"/>
        <end position="178"/>
    </location>
</feature>
<dbReference type="Gene3D" id="1.10.10.2770">
    <property type="match status" value="1"/>
</dbReference>
<dbReference type="InterPro" id="IPR036388">
    <property type="entry name" value="WH-like_DNA-bd_sf"/>
</dbReference>
<evidence type="ECO:0000313" key="10">
    <source>
        <dbReference type="EMBL" id="RWR05425.1"/>
    </source>
</evidence>
<dbReference type="GO" id="GO:0001514">
    <property type="term" value="P:selenocysteine incorporation"/>
    <property type="evidence" value="ECO:0007669"/>
    <property type="project" value="InterPro"/>
</dbReference>
<dbReference type="Pfam" id="PF25461">
    <property type="entry name" value="Beta-barrel_SelB"/>
    <property type="match status" value="1"/>
</dbReference>
<keyword evidence="3" id="KW-0963">Cytoplasm</keyword>
<dbReference type="InterPro" id="IPR004535">
    <property type="entry name" value="Transl_elong_SelB"/>
</dbReference>
<dbReference type="InterPro" id="IPR009000">
    <property type="entry name" value="Transl_B-barrel_sf"/>
</dbReference>
<dbReference type="GO" id="GO:0005829">
    <property type="term" value="C:cytosol"/>
    <property type="evidence" value="ECO:0007669"/>
    <property type="project" value="TreeGrafter"/>
</dbReference>
<evidence type="ECO:0000256" key="2">
    <source>
        <dbReference type="ARBA" id="ARBA00015953"/>
    </source>
</evidence>
<dbReference type="GO" id="GO:0003746">
    <property type="term" value="F:translation elongation factor activity"/>
    <property type="evidence" value="ECO:0007669"/>
    <property type="project" value="UniProtKB-KW"/>
</dbReference>
<dbReference type="InterPro" id="IPR000795">
    <property type="entry name" value="T_Tr_GTP-bd_dom"/>
</dbReference>
<dbReference type="SUPFAM" id="SSF46785">
    <property type="entry name" value="Winged helix' DNA-binding domain"/>
    <property type="match status" value="2"/>
</dbReference>
<evidence type="ECO:0000259" key="9">
    <source>
        <dbReference type="PROSITE" id="PS51722"/>
    </source>
</evidence>
<comment type="function">
    <text evidence="7">Translation factor necessary for the incorporation of selenocysteine into proteins. It probably replaces EF-Tu for the insertion of selenocysteine directed by the UGA codon. SelB binds GTP and GDP.</text>
</comment>
<gene>
    <name evidence="10" type="primary">selB</name>
    <name evidence="10" type="ORF">D4N35_015525</name>
</gene>
<dbReference type="Pfam" id="PF09107">
    <property type="entry name" value="WHD_3rd_SelB"/>
    <property type="match status" value="1"/>
</dbReference>
<dbReference type="PROSITE" id="PS51722">
    <property type="entry name" value="G_TR_2"/>
    <property type="match status" value="1"/>
</dbReference>
<sequence>MNRFFTIGMAGHIDHGKTTLTKALTGVNTDRLKEEKERNISIELGFAPLINEDQLQVSIVDVPGHERFIRQMIAGVAGIDMVILVIAADEGIMPQTQEHLDILSLLGIHNGLAVITKIDQTDEELLEIVIEDVKETLEKTFLNNAPIFLVDSLSQKGIPELKVAIRDKVMQIEKRENKAPFRLPIDQVFTLKGQGTVVRGTIYDGEVRQGERLMLLPVNKEVRVRQIQVHRKQAEIAVAGQRTAINLGGISYDSVSRGDVLAADGFYSVSDRIDVVFYPLKDMNSRIKQRQPVKLYVGTSEVMGKIIFFDRNEVNNTEDGEILCQVQLNEKVVVTRGDRFILRNPSPVETIGGGWIIEPNGRKYRFGKKTIDQLMMKKEGTALDRIRSLMEEKHVLTYDELLKGASVTEKELDEAEKVLLKMEGGLFSLHSIFERVKNKVTDLIESFHKRYPMRVGMDKAEIISEMKKHFPAPLLEFAVKTLLEEKVIKIENQYVSLTDAAPTLPVKWKTKLEAVEKELNDQGIEVEKFNTVLKKYEIPPDLQKEFYHYLIHTKRAHILDDDMLIAKEAVEQARLQLEADTHLEEFTLQMARESLPVSRKYLVPLLELFDRLGYTKRMDNTRKWVQKNSG</sequence>
<accession>A0A443IKJ3</accession>
<dbReference type="InterPro" id="IPR027417">
    <property type="entry name" value="P-loop_NTPase"/>
</dbReference>
<comment type="subcellular location">
    <subcellularLocation>
        <location evidence="1">Cytoplasm</location>
    </subcellularLocation>
</comment>
<dbReference type="InterPro" id="IPR015190">
    <property type="entry name" value="Elong_fac_SelB-wing-hlx_typ-2"/>
</dbReference>
<dbReference type="PANTHER" id="PTHR43721">
    <property type="entry name" value="ELONGATION FACTOR TU-RELATED"/>
    <property type="match status" value="1"/>
</dbReference>